<dbReference type="PANTHER" id="PTHR34980">
    <property type="entry name" value="INNER MEMBRANE PROTEIN-RELATED-RELATED"/>
    <property type="match status" value="1"/>
</dbReference>
<dbReference type="EMBL" id="JAUKVY010000001">
    <property type="protein sequence ID" value="MDO1531006.1"/>
    <property type="molecule type" value="Genomic_DNA"/>
</dbReference>
<keyword evidence="3" id="KW-1185">Reference proteome</keyword>
<dbReference type="InterPro" id="IPR008523">
    <property type="entry name" value="DUF805"/>
</dbReference>
<dbReference type="RefSeq" id="WP_286523555.1">
    <property type="nucleotide sequence ID" value="NZ_JAUJZH010000001.1"/>
</dbReference>
<dbReference type="PANTHER" id="PTHR34980:SF2">
    <property type="entry name" value="INNER MEMBRANE PROTEIN YHAH-RELATED"/>
    <property type="match status" value="1"/>
</dbReference>
<accession>A0ABT8S0X5</accession>
<dbReference type="Pfam" id="PF05656">
    <property type="entry name" value="DUF805"/>
    <property type="match status" value="1"/>
</dbReference>
<organism evidence="2 3">
    <name type="scientific">Variovorax ginsengisoli</name>
    <dbReference type="NCBI Taxonomy" id="363844"/>
    <lineage>
        <taxon>Bacteria</taxon>
        <taxon>Pseudomonadati</taxon>
        <taxon>Pseudomonadota</taxon>
        <taxon>Betaproteobacteria</taxon>
        <taxon>Burkholderiales</taxon>
        <taxon>Comamonadaceae</taxon>
        <taxon>Variovorax</taxon>
    </lineage>
</organism>
<reference evidence="2" key="1">
    <citation type="submission" date="2023-06" db="EMBL/GenBank/DDBJ databases">
        <authorList>
            <person name="Jiang Y."/>
            <person name="Liu Q."/>
        </authorList>
    </citation>
    <scope>NUCLEOTIDE SEQUENCE</scope>
    <source>
        <strain evidence="2">CGMCC 1.12090</strain>
    </source>
</reference>
<evidence type="ECO:0000256" key="1">
    <source>
        <dbReference type="SAM" id="Phobius"/>
    </source>
</evidence>
<evidence type="ECO:0000313" key="2">
    <source>
        <dbReference type="EMBL" id="MDO1531006.1"/>
    </source>
</evidence>
<keyword evidence="1" id="KW-1133">Transmembrane helix</keyword>
<sequence>MNFQQAVQTCFRKYVEFSGRATRPEYWWFILAYVISAFVAGFIHEFLYYLVVLAFLLPLLAVGARRLHDVGRSAWFLLLGLVPVIGTLVLLYFMVQPSQPESNAYGPPSGAMPAGV</sequence>
<dbReference type="Proteomes" id="UP001169027">
    <property type="component" value="Unassembled WGS sequence"/>
</dbReference>
<evidence type="ECO:0000313" key="3">
    <source>
        <dbReference type="Proteomes" id="UP001169027"/>
    </source>
</evidence>
<feature type="transmembrane region" description="Helical" evidence="1">
    <location>
        <begin position="49"/>
        <end position="67"/>
    </location>
</feature>
<proteinExistence type="predicted"/>
<comment type="caution">
    <text evidence="2">The sequence shown here is derived from an EMBL/GenBank/DDBJ whole genome shotgun (WGS) entry which is preliminary data.</text>
</comment>
<gene>
    <name evidence="2" type="ORF">Q2T77_01800</name>
</gene>
<keyword evidence="1" id="KW-0812">Transmembrane</keyword>
<protein>
    <submittedName>
        <fullName evidence="2">DUF805 domain-containing protein</fullName>
    </submittedName>
</protein>
<feature type="transmembrane region" description="Helical" evidence="1">
    <location>
        <begin position="74"/>
        <end position="95"/>
    </location>
</feature>
<keyword evidence="1" id="KW-0472">Membrane</keyword>
<feature type="transmembrane region" description="Helical" evidence="1">
    <location>
        <begin position="26"/>
        <end position="43"/>
    </location>
</feature>
<name>A0ABT8S0X5_9BURK</name>